<organism evidence="1">
    <name type="scientific">Arundo donax</name>
    <name type="common">Giant reed</name>
    <name type="synonym">Donax arundinaceus</name>
    <dbReference type="NCBI Taxonomy" id="35708"/>
    <lineage>
        <taxon>Eukaryota</taxon>
        <taxon>Viridiplantae</taxon>
        <taxon>Streptophyta</taxon>
        <taxon>Embryophyta</taxon>
        <taxon>Tracheophyta</taxon>
        <taxon>Spermatophyta</taxon>
        <taxon>Magnoliopsida</taxon>
        <taxon>Liliopsida</taxon>
        <taxon>Poales</taxon>
        <taxon>Poaceae</taxon>
        <taxon>PACMAD clade</taxon>
        <taxon>Arundinoideae</taxon>
        <taxon>Arundineae</taxon>
        <taxon>Arundo</taxon>
    </lineage>
</organism>
<sequence>MRNIKHKHFNAIDFIEGEES</sequence>
<accession>A0A0A9F1R9</accession>
<name>A0A0A9F1R9_ARUDO</name>
<protein>
    <submittedName>
        <fullName evidence="1">Uncharacterized protein</fullName>
    </submittedName>
</protein>
<dbReference type="EMBL" id="GBRH01195658">
    <property type="protein sequence ID" value="JAE02238.1"/>
    <property type="molecule type" value="Transcribed_RNA"/>
</dbReference>
<reference evidence="1" key="2">
    <citation type="journal article" date="2015" name="Data Brief">
        <title>Shoot transcriptome of the giant reed, Arundo donax.</title>
        <authorList>
            <person name="Barrero R.A."/>
            <person name="Guerrero F.D."/>
            <person name="Moolhuijzen P."/>
            <person name="Goolsby J.A."/>
            <person name="Tidwell J."/>
            <person name="Bellgard S.E."/>
            <person name="Bellgard M.I."/>
        </authorList>
    </citation>
    <scope>NUCLEOTIDE SEQUENCE</scope>
    <source>
        <tissue evidence="1">Shoot tissue taken approximately 20 cm above the soil surface</tissue>
    </source>
</reference>
<dbReference type="AlphaFoldDB" id="A0A0A9F1R9"/>
<proteinExistence type="predicted"/>
<evidence type="ECO:0000313" key="1">
    <source>
        <dbReference type="EMBL" id="JAE02238.1"/>
    </source>
</evidence>
<reference evidence="1" key="1">
    <citation type="submission" date="2014-09" db="EMBL/GenBank/DDBJ databases">
        <authorList>
            <person name="Magalhaes I.L.F."/>
            <person name="Oliveira U."/>
            <person name="Santos F.R."/>
            <person name="Vidigal T.H.D.A."/>
            <person name="Brescovit A.D."/>
            <person name="Santos A.J."/>
        </authorList>
    </citation>
    <scope>NUCLEOTIDE SEQUENCE</scope>
    <source>
        <tissue evidence="1">Shoot tissue taken approximately 20 cm above the soil surface</tissue>
    </source>
</reference>